<sequence>MNRKLLIFDFDGTLADTLPVFLQVFDEAADKYGFKRFDPSRRQALRDLDARQLMAIHEVPLWKLPAIANFMRASMGRNTDGIRLFAGMDQALRALKAQGVQLTIVSSNSRSNVLTILGPETSALFSQFECGASLFGKLPKIRKVLAATGVAREHVMLIGDEIRDARVSAEAGIAFGAVAWGFNNVDVLLAEQPQRVFRQVADLIEAPAASTTV</sequence>
<evidence type="ECO:0000313" key="1">
    <source>
        <dbReference type="EMBL" id="MYM74583.1"/>
    </source>
</evidence>
<dbReference type="InterPro" id="IPR023214">
    <property type="entry name" value="HAD_sf"/>
</dbReference>
<dbReference type="GO" id="GO:0005829">
    <property type="term" value="C:cytosol"/>
    <property type="evidence" value="ECO:0007669"/>
    <property type="project" value="TreeGrafter"/>
</dbReference>
<keyword evidence="1" id="KW-0378">Hydrolase</keyword>
<reference evidence="1 2" key="1">
    <citation type="submission" date="2019-12" db="EMBL/GenBank/DDBJ databases">
        <title>Novel species isolated from a subtropical stream in China.</title>
        <authorList>
            <person name="Lu H."/>
        </authorList>
    </citation>
    <scope>NUCLEOTIDE SEQUENCE [LARGE SCALE GENOMIC DNA]</scope>
    <source>
        <strain evidence="1 2">FT134W</strain>
    </source>
</reference>
<dbReference type="SUPFAM" id="SSF56784">
    <property type="entry name" value="HAD-like"/>
    <property type="match status" value="1"/>
</dbReference>
<proteinExistence type="predicted"/>
<dbReference type="InterPro" id="IPR036412">
    <property type="entry name" value="HAD-like_sf"/>
</dbReference>
<name>A0A7X4H3D2_9BURK</name>
<protein>
    <submittedName>
        <fullName evidence="1">HAD hydrolase-like protein</fullName>
    </submittedName>
</protein>
<dbReference type="SFLD" id="SFLDS00003">
    <property type="entry name" value="Haloacid_Dehalogenase"/>
    <property type="match status" value="1"/>
</dbReference>
<dbReference type="Proteomes" id="UP000469734">
    <property type="component" value="Unassembled WGS sequence"/>
</dbReference>
<dbReference type="SFLD" id="SFLDG01129">
    <property type="entry name" value="C1.5:_HAD__Beta-PGM__Phosphata"/>
    <property type="match status" value="1"/>
</dbReference>
<comment type="caution">
    <text evidence="1">The sequence shown here is derived from an EMBL/GenBank/DDBJ whole genome shotgun (WGS) entry which is preliminary data.</text>
</comment>
<dbReference type="RefSeq" id="WP_161051493.1">
    <property type="nucleotide sequence ID" value="NZ_WWCR01000025.1"/>
</dbReference>
<dbReference type="GO" id="GO:0006281">
    <property type="term" value="P:DNA repair"/>
    <property type="evidence" value="ECO:0007669"/>
    <property type="project" value="TreeGrafter"/>
</dbReference>
<dbReference type="PANTHER" id="PTHR43434:SF13">
    <property type="entry name" value="PHOSPHOGLYCOLATE PHOSPHATASE"/>
    <property type="match status" value="1"/>
</dbReference>
<evidence type="ECO:0000313" key="2">
    <source>
        <dbReference type="Proteomes" id="UP000469734"/>
    </source>
</evidence>
<organism evidence="1 2">
    <name type="scientific">Duganella margarita</name>
    <dbReference type="NCBI Taxonomy" id="2692170"/>
    <lineage>
        <taxon>Bacteria</taxon>
        <taxon>Pseudomonadati</taxon>
        <taxon>Pseudomonadota</taxon>
        <taxon>Betaproteobacteria</taxon>
        <taxon>Burkholderiales</taxon>
        <taxon>Oxalobacteraceae</taxon>
        <taxon>Telluria group</taxon>
        <taxon>Duganella</taxon>
    </lineage>
</organism>
<dbReference type="Pfam" id="PF13419">
    <property type="entry name" value="HAD_2"/>
    <property type="match status" value="1"/>
</dbReference>
<gene>
    <name evidence="1" type="ORF">GTP56_20630</name>
</gene>
<dbReference type="GO" id="GO:0008967">
    <property type="term" value="F:phosphoglycolate phosphatase activity"/>
    <property type="evidence" value="ECO:0007669"/>
    <property type="project" value="TreeGrafter"/>
</dbReference>
<dbReference type="InterPro" id="IPR041492">
    <property type="entry name" value="HAD_2"/>
</dbReference>
<dbReference type="EMBL" id="WWCR01000025">
    <property type="protein sequence ID" value="MYM74583.1"/>
    <property type="molecule type" value="Genomic_DNA"/>
</dbReference>
<dbReference type="AlphaFoldDB" id="A0A7X4H3D2"/>
<accession>A0A7X4H3D2</accession>
<dbReference type="PANTHER" id="PTHR43434">
    <property type="entry name" value="PHOSPHOGLYCOLATE PHOSPHATASE"/>
    <property type="match status" value="1"/>
</dbReference>
<dbReference type="Gene3D" id="3.40.50.1000">
    <property type="entry name" value="HAD superfamily/HAD-like"/>
    <property type="match status" value="1"/>
</dbReference>
<dbReference type="InterPro" id="IPR050155">
    <property type="entry name" value="HAD-like_hydrolase_sf"/>
</dbReference>
<dbReference type="Gene3D" id="1.10.150.240">
    <property type="entry name" value="Putative phosphatase, domain 2"/>
    <property type="match status" value="1"/>
</dbReference>
<dbReference type="InterPro" id="IPR023198">
    <property type="entry name" value="PGP-like_dom2"/>
</dbReference>